<feature type="compositionally biased region" description="Low complexity" evidence="1">
    <location>
        <begin position="102"/>
        <end position="125"/>
    </location>
</feature>
<dbReference type="Gene3D" id="2.30.30.140">
    <property type="match status" value="1"/>
</dbReference>
<dbReference type="Proteomes" id="UP001498476">
    <property type="component" value="Unassembled WGS sequence"/>
</dbReference>
<gene>
    <name evidence="3" type="ORF">QQX98_001162</name>
</gene>
<feature type="compositionally biased region" description="Basic residues" evidence="1">
    <location>
        <begin position="141"/>
        <end position="151"/>
    </location>
</feature>
<feature type="region of interest" description="Disordered" evidence="1">
    <location>
        <begin position="285"/>
        <end position="405"/>
    </location>
</feature>
<dbReference type="EMBL" id="JAZAVJ010000010">
    <property type="protein sequence ID" value="KAK7423371.1"/>
    <property type="molecule type" value="Genomic_DNA"/>
</dbReference>
<feature type="region of interest" description="Disordered" evidence="1">
    <location>
        <begin position="1"/>
        <end position="154"/>
    </location>
</feature>
<organism evidence="3 4">
    <name type="scientific">Neonectria punicea</name>
    <dbReference type="NCBI Taxonomy" id="979145"/>
    <lineage>
        <taxon>Eukaryota</taxon>
        <taxon>Fungi</taxon>
        <taxon>Dikarya</taxon>
        <taxon>Ascomycota</taxon>
        <taxon>Pezizomycotina</taxon>
        <taxon>Sordariomycetes</taxon>
        <taxon>Hypocreomycetidae</taxon>
        <taxon>Hypocreales</taxon>
        <taxon>Nectriaceae</taxon>
        <taxon>Neonectria</taxon>
    </lineage>
</organism>
<name>A0ABR1HQC9_9HYPO</name>
<proteinExistence type="predicted"/>
<feature type="region of interest" description="Disordered" evidence="1">
    <location>
        <begin position="491"/>
        <end position="566"/>
    </location>
</feature>
<dbReference type="InterPro" id="IPR000313">
    <property type="entry name" value="PWWP_dom"/>
</dbReference>
<accession>A0ABR1HQC9</accession>
<keyword evidence="4" id="KW-1185">Reference proteome</keyword>
<feature type="compositionally biased region" description="Basic and acidic residues" evidence="1">
    <location>
        <begin position="36"/>
        <end position="91"/>
    </location>
</feature>
<comment type="caution">
    <text evidence="3">The sequence shown here is derived from an EMBL/GenBank/DDBJ whole genome shotgun (WGS) entry which is preliminary data.</text>
</comment>
<sequence>MADQVNDKPEVASPVADAQEAPAVEPKPVDPPAEETAAKSDGETKEDAKPADEPKATESPEKPTETATEKPTKDEEKPVADAGDTEMKNTTEEPAAEEPEAESAAPLADGETAPATASAETPASKAKGRRKSAAGESKGKTLNRKNSKARLTHTDAKPGDHFLVKLKGFPAWPAIICDESMLPDALVNSRPVTAARSDGTYAEAYADGGKRVNDRSFPVMYLHTNEFGWVSNGNLSALSPEKAEETVSDKMRKDLREAFFLAAENNPIKHYKDILEKFKEEMEAQEEARREAAATPKKSKKGKAKAADEDFDMVDADDVEEKPVKSKKRKAEEAVSTPQRTDSVKKRMIKLTTSTPKPNGTPKAKEESAAKPKPKTKKSGDKKAEAPKESKLTPEERRSRKEKEVLYLRHKLQRGLLTRDQKPQESEMKQMSEYITMLENFIDLEVSIIRVTKINKVLKAILKLESIPREDEFHFKDRSQSLLDKWNKLMAGDAGSTPVPTNGVNGKGEEKKAEANGVKEGTEEPKQEEPEKDETAEPKSETSEGDEKQASEDLVLPDPVPIEASL</sequence>
<evidence type="ECO:0000313" key="3">
    <source>
        <dbReference type="EMBL" id="KAK7423371.1"/>
    </source>
</evidence>
<evidence type="ECO:0000259" key="2">
    <source>
        <dbReference type="PROSITE" id="PS50812"/>
    </source>
</evidence>
<feature type="compositionally biased region" description="Acidic residues" evidence="1">
    <location>
        <begin position="309"/>
        <end position="320"/>
    </location>
</feature>
<dbReference type="PROSITE" id="PS50812">
    <property type="entry name" value="PWWP"/>
    <property type="match status" value="1"/>
</dbReference>
<feature type="compositionally biased region" description="Basic and acidic residues" evidence="1">
    <location>
        <begin position="378"/>
        <end position="405"/>
    </location>
</feature>
<evidence type="ECO:0000256" key="1">
    <source>
        <dbReference type="SAM" id="MobiDB-lite"/>
    </source>
</evidence>
<feature type="domain" description="PWWP" evidence="2">
    <location>
        <begin position="158"/>
        <end position="241"/>
    </location>
</feature>
<dbReference type="SUPFAM" id="SSF63748">
    <property type="entry name" value="Tudor/PWWP/MBT"/>
    <property type="match status" value="1"/>
</dbReference>
<dbReference type="SMART" id="SM00293">
    <property type="entry name" value="PWWP"/>
    <property type="match status" value="1"/>
</dbReference>
<protein>
    <recommendedName>
        <fullName evidence="2">PWWP domain-containing protein</fullName>
    </recommendedName>
</protein>
<feature type="compositionally biased region" description="Basic and acidic residues" evidence="1">
    <location>
        <begin position="1"/>
        <end position="10"/>
    </location>
</feature>
<evidence type="ECO:0000313" key="4">
    <source>
        <dbReference type="Proteomes" id="UP001498476"/>
    </source>
</evidence>
<feature type="compositionally biased region" description="Basic and acidic residues" evidence="1">
    <location>
        <begin position="520"/>
        <end position="551"/>
    </location>
</feature>
<reference evidence="3 4" key="1">
    <citation type="journal article" date="2025" name="Microbiol. Resour. Announc.">
        <title>Draft genome sequences for Neonectria magnoliae and Neonectria punicea, canker pathogens of Liriodendron tulipifera and Acer saccharum in West Virginia.</title>
        <authorList>
            <person name="Petronek H.M."/>
            <person name="Kasson M.T."/>
            <person name="Metheny A.M."/>
            <person name="Stauder C.M."/>
            <person name="Lovett B."/>
            <person name="Lynch S.C."/>
            <person name="Garnas J.R."/>
            <person name="Kasson L.R."/>
            <person name="Stajich J.E."/>
        </authorList>
    </citation>
    <scope>NUCLEOTIDE SEQUENCE [LARGE SCALE GENOMIC DNA]</scope>
    <source>
        <strain evidence="3 4">NRRL 64653</strain>
    </source>
</reference>
<dbReference type="Pfam" id="PF00855">
    <property type="entry name" value="PWWP"/>
    <property type="match status" value="1"/>
</dbReference>